<keyword evidence="3" id="KW-1185">Reference proteome</keyword>
<organism evidence="2 3">
    <name type="scientific">Desulfobotulus pelophilus</name>
    <dbReference type="NCBI Taxonomy" id="2823377"/>
    <lineage>
        <taxon>Bacteria</taxon>
        <taxon>Pseudomonadati</taxon>
        <taxon>Thermodesulfobacteriota</taxon>
        <taxon>Desulfobacteria</taxon>
        <taxon>Desulfobacterales</taxon>
        <taxon>Desulfobacteraceae</taxon>
        <taxon>Desulfobotulus</taxon>
    </lineage>
</organism>
<dbReference type="RefSeq" id="WP_265425185.1">
    <property type="nucleotide sequence ID" value="NZ_JAPFPW010000010.1"/>
</dbReference>
<dbReference type="Pfam" id="PF11157">
    <property type="entry name" value="DUF2937"/>
    <property type="match status" value="1"/>
</dbReference>
<keyword evidence="1" id="KW-0812">Transmembrane</keyword>
<sequence>MARVMDYVRMVLFLCGVMAGIQIPSFMDAYGKSLEARLLESTRSLAGFQQDADRYFSGDIKALVHHYRESGDPVFGDGGESIHHIHERNLELQEALAAFQKGWFRAFFHVFVSPVKDVRDFVWEHYDYSLKLNGTAIIAGLMSGILTALFPEMLFAGLVRMVRRPKRPGRHPGGSFPEGFL</sequence>
<reference evidence="2 3" key="1">
    <citation type="submission" date="2022-11" db="EMBL/GenBank/DDBJ databases">
        <title>Desulfobotulus tamanensis H1 sp. nov. - anaerobic, alkaliphilic, sulphate reducing bacterium isolated from terrestrial mud volcano.</title>
        <authorList>
            <person name="Frolova A."/>
            <person name="Merkel A.Y."/>
            <person name="Slobodkin A.I."/>
        </authorList>
    </citation>
    <scope>NUCLEOTIDE SEQUENCE [LARGE SCALE GENOMIC DNA]</scope>
    <source>
        <strain evidence="2 3">H1</strain>
    </source>
</reference>
<keyword evidence="1" id="KW-0472">Membrane</keyword>
<name>A0ABT3N9X5_9BACT</name>
<protein>
    <submittedName>
        <fullName evidence="2">DUF2937 family protein</fullName>
    </submittedName>
</protein>
<gene>
    <name evidence="2" type="ORF">OOT00_09735</name>
</gene>
<feature type="transmembrane region" description="Helical" evidence="1">
    <location>
        <begin position="136"/>
        <end position="159"/>
    </location>
</feature>
<evidence type="ECO:0000313" key="2">
    <source>
        <dbReference type="EMBL" id="MCW7754267.1"/>
    </source>
</evidence>
<evidence type="ECO:0000313" key="3">
    <source>
        <dbReference type="Proteomes" id="UP001209681"/>
    </source>
</evidence>
<proteinExistence type="predicted"/>
<comment type="caution">
    <text evidence="2">The sequence shown here is derived from an EMBL/GenBank/DDBJ whole genome shotgun (WGS) entry which is preliminary data.</text>
</comment>
<keyword evidence="1" id="KW-1133">Transmembrane helix</keyword>
<accession>A0ABT3N9X5</accession>
<dbReference type="Proteomes" id="UP001209681">
    <property type="component" value="Unassembled WGS sequence"/>
</dbReference>
<feature type="transmembrane region" description="Helical" evidence="1">
    <location>
        <begin position="7"/>
        <end position="27"/>
    </location>
</feature>
<dbReference type="InterPro" id="IPR022584">
    <property type="entry name" value="DUF2937"/>
</dbReference>
<evidence type="ECO:0000256" key="1">
    <source>
        <dbReference type="SAM" id="Phobius"/>
    </source>
</evidence>
<dbReference type="EMBL" id="JAPFPW010000010">
    <property type="protein sequence ID" value="MCW7754267.1"/>
    <property type="molecule type" value="Genomic_DNA"/>
</dbReference>